<feature type="compositionally biased region" description="Acidic residues" evidence="1">
    <location>
        <begin position="29"/>
        <end position="40"/>
    </location>
</feature>
<dbReference type="InterPro" id="IPR025846">
    <property type="entry name" value="TBL_N"/>
</dbReference>
<proteinExistence type="predicted"/>
<protein>
    <submittedName>
        <fullName evidence="3">Protein trichome birefringence-like 3</fullName>
    </submittedName>
</protein>
<gene>
    <name evidence="3" type="primary">LOC107762895</name>
</gene>
<evidence type="ECO:0000313" key="3">
    <source>
        <dbReference type="RefSeq" id="XP_016436779.1"/>
    </source>
</evidence>
<name>A0A1S3XAD8_TOBAC</name>
<dbReference type="OrthoDB" id="630188at2759"/>
<sequence length="92" mass="10600">MISTISSGSILRFKPCPKRNSADNRELESDPLDNPADDSLDSDRDECSVTHGKWGFNTSIKPLYSDRICPYIDKQYSCIKNGRNDSDYRYWE</sequence>
<dbReference type="PaxDb" id="4097-A0A1S3XAD8"/>
<reference evidence="3" key="1">
    <citation type="submission" date="2025-08" db="UniProtKB">
        <authorList>
            <consortium name="RefSeq"/>
        </authorList>
    </citation>
    <scope>IDENTIFICATION</scope>
</reference>
<dbReference type="AlphaFoldDB" id="A0A1S3XAD8"/>
<dbReference type="RefSeq" id="XP_016436779.1">
    <property type="nucleotide sequence ID" value="XM_016581293.1"/>
</dbReference>
<evidence type="ECO:0000259" key="2">
    <source>
        <dbReference type="Pfam" id="PF14416"/>
    </source>
</evidence>
<accession>A0A1S3XAD8</accession>
<organism evidence="3">
    <name type="scientific">Nicotiana tabacum</name>
    <name type="common">Common tobacco</name>
    <dbReference type="NCBI Taxonomy" id="4097"/>
    <lineage>
        <taxon>Eukaryota</taxon>
        <taxon>Viridiplantae</taxon>
        <taxon>Streptophyta</taxon>
        <taxon>Embryophyta</taxon>
        <taxon>Tracheophyta</taxon>
        <taxon>Spermatophyta</taxon>
        <taxon>Magnoliopsida</taxon>
        <taxon>eudicotyledons</taxon>
        <taxon>Gunneridae</taxon>
        <taxon>Pentapetalae</taxon>
        <taxon>asterids</taxon>
        <taxon>lamiids</taxon>
        <taxon>Solanales</taxon>
        <taxon>Solanaceae</taxon>
        <taxon>Nicotianoideae</taxon>
        <taxon>Nicotianeae</taxon>
        <taxon>Nicotiana</taxon>
    </lineage>
</organism>
<evidence type="ECO:0000256" key="1">
    <source>
        <dbReference type="SAM" id="MobiDB-lite"/>
    </source>
</evidence>
<dbReference type="KEGG" id="nta:107762895"/>
<dbReference type="STRING" id="4097.A0A1S3XAD8"/>
<feature type="domain" description="Trichome birefringence-like N-terminal" evidence="2">
    <location>
        <begin position="46"/>
        <end position="92"/>
    </location>
</feature>
<feature type="region of interest" description="Disordered" evidence="1">
    <location>
        <begin position="1"/>
        <end position="44"/>
    </location>
</feature>
<dbReference type="Pfam" id="PF14416">
    <property type="entry name" value="PMR5N"/>
    <property type="match status" value="1"/>
</dbReference>